<keyword evidence="1" id="KW-0472">Membrane</keyword>
<proteinExistence type="predicted"/>
<protein>
    <submittedName>
        <fullName evidence="2">Uncharacterized protein</fullName>
    </submittedName>
</protein>
<dbReference type="Proteomes" id="UP001500713">
    <property type="component" value="Unassembled WGS sequence"/>
</dbReference>
<comment type="caution">
    <text evidence="2">The sequence shown here is derived from an EMBL/GenBank/DDBJ whole genome shotgun (WGS) entry which is preliminary data.</text>
</comment>
<feature type="transmembrane region" description="Helical" evidence="1">
    <location>
        <begin position="12"/>
        <end position="32"/>
    </location>
</feature>
<evidence type="ECO:0000256" key="1">
    <source>
        <dbReference type="SAM" id="Phobius"/>
    </source>
</evidence>
<sequence length="83" mass="9558">MADAPDTSKRWRLGMGATVFVIVAIMLLWELWQPANMLWNIILLTMTVGIIVAGFWLNIYFSKHWDEIGEARFDTRNKSDVDG</sequence>
<gene>
    <name evidence="2" type="ORF">GCM10009096_24030</name>
</gene>
<keyword evidence="1" id="KW-1133">Transmembrane helix</keyword>
<feature type="transmembrane region" description="Helical" evidence="1">
    <location>
        <begin position="38"/>
        <end position="61"/>
    </location>
</feature>
<organism evidence="2 3">
    <name type="scientific">Parasphingorhabdus litoris</name>
    <dbReference type="NCBI Taxonomy" id="394733"/>
    <lineage>
        <taxon>Bacteria</taxon>
        <taxon>Pseudomonadati</taxon>
        <taxon>Pseudomonadota</taxon>
        <taxon>Alphaproteobacteria</taxon>
        <taxon>Sphingomonadales</taxon>
        <taxon>Sphingomonadaceae</taxon>
        <taxon>Parasphingorhabdus</taxon>
    </lineage>
</organism>
<reference evidence="2 3" key="1">
    <citation type="journal article" date="2019" name="Int. J. Syst. Evol. Microbiol.">
        <title>The Global Catalogue of Microorganisms (GCM) 10K type strain sequencing project: providing services to taxonomists for standard genome sequencing and annotation.</title>
        <authorList>
            <consortium name="The Broad Institute Genomics Platform"/>
            <consortium name="The Broad Institute Genome Sequencing Center for Infectious Disease"/>
            <person name="Wu L."/>
            <person name="Ma J."/>
        </authorList>
    </citation>
    <scope>NUCLEOTIDE SEQUENCE [LARGE SCALE GENOMIC DNA]</scope>
    <source>
        <strain evidence="2 3">JCM 14162</strain>
    </source>
</reference>
<evidence type="ECO:0000313" key="3">
    <source>
        <dbReference type="Proteomes" id="UP001500713"/>
    </source>
</evidence>
<keyword evidence="3" id="KW-1185">Reference proteome</keyword>
<keyword evidence="1" id="KW-0812">Transmembrane</keyword>
<name>A0ABN1AP58_9SPHN</name>
<accession>A0ABN1AP58</accession>
<dbReference type="RefSeq" id="WP_229953543.1">
    <property type="nucleotide sequence ID" value="NZ_BAAAEM010000003.1"/>
</dbReference>
<evidence type="ECO:0000313" key="2">
    <source>
        <dbReference type="EMBL" id="GAA0481101.1"/>
    </source>
</evidence>
<dbReference type="EMBL" id="BAAAEM010000003">
    <property type="protein sequence ID" value="GAA0481101.1"/>
    <property type="molecule type" value="Genomic_DNA"/>
</dbReference>